<dbReference type="Proteomes" id="UP001164250">
    <property type="component" value="Chromosome 15"/>
</dbReference>
<reference evidence="2" key="1">
    <citation type="journal article" date="2023" name="G3 (Bethesda)">
        <title>Genome assembly and association tests identify interacting loci associated with vigor, precocity, and sex in interspecific pistachio rootstocks.</title>
        <authorList>
            <person name="Palmer W."/>
            <person name="Jacygrad E."/>
            <person name="Sagayaradj S."/>
            <person name="Cavanaugh K."/>
            <person name="Han R."/>
            <person name="Bertier L."/>
            <person name="Beede B."/>
            <person name="Kafkas S."/>
            <person name="Golino D."/>
            <person name="Preece J."/>
            <person name="Michelmore R."/>
        </authorList>
    </citation>
    <scope>NUCLEOTIDE SEQUENCE [LARGE SCALE GENOMIC DNA]</scope>
</reference>
<evidence type="ECO:0000313" key="2">
    <source>
        <dbReference type="Proteomes" id="UP001164250"/>
    </source>
</evidence>
<dbReference type="EMBL" id="CM047910">
    <property type="protein sequence ID" value="KAJ0076161.1"/>
    <property type="molecule type" value="Genomic_DNA"/>
</dbReference>
<sequence length="463" mass="54072">MSLAHRPRVIVNGVQRMRTFHYFRCQNCRRVTRLSSTINPFDLFCPHCSHELLHELDLSRPRLFSPNFPSHVAPAPPSRLLDSLALTLDPSTRQERNRNIERRTRWVLESDHRDNSTEHNLQSWISLHFDNPTRPPRPVTMPELEPRDNNNNNNNDNINYADVEMDSMHQIIEEMTQNDRPGPPPAARAVIDALPRVRISEYHLMQSCPVCKEEFEVEGEVRELPCKHLYHSECIIPWLRLHNTCPVCRYEVKDRDEDEENDNRNENNGYRRRWIQEEDFRFLIITHCSYFLPTNLSTTTTPFLCLRLAHHFRLRSSFKKLSRLCNAPRLKDLCSQTPFQFNGIDFFRFRNGAYPSPWLPCLCFFIGGDYRSNSGNEGILRSKMSTRNSWNRRQWTNALLAVNALIYIAQMASKGKLMLWGPKLRCLVHCYSLNSMGPTMESICGPTRYLAVYFSSAIASNIS</sequence>
<organism evidence="1 2">
    <name type="scientific">Pistacia atlantica</name>
    <dbReference type="NCBI Taxonomy" id="434234"/>
    <lineage>
        <taxon>Eukaryota</taxon>
        <taxon>Viridiplantae</taxon>
        <taxon>Streptophyta</taxon>
        <taxon>Embryophyta</taxon>
        <taxon>Tracheophyta</taxon>
        <taxon>Spermatophyta</taxon>
        <taxon>Magnoliopsida</taxon>
        <taxon>eudicotyledons</taxon>
        <taxon>Gunneridae</taxon>
        <taxon>Pentapetalae</taxon>
        <taxon>rosids</taxon>
        <taxon>malvids</taxon>
        <taxon>Sapindales</taxon>
        <taxon>Anacardiaceae</taxon>
        <taxon>Pistacia</taxon>
    </lineage>
</organism>
<evidence type="ECO:0000313" key="1">
    <source>
        <dbReference type="EMBL" id="KAJ0076161.1"/>
    </source>
</evidence>
<proteinExistence type="predicted"/>
<protein>
    <submittedName>
        <fullName evidence="1">Uncharacterized protein</fullName>
    </submittedName>
</protein>
<accession>A0ACC0ZSF3</accession>
<keyword evidence="2" id="KW-1185">Reference proteome</keyword>
<name>A0ACC0ZSF3_9ROSI</name>
<gene>
    <name evidence="1" type="ORF">Patl1_34569</name>
</gene>
<comment type="caution">
    <text evidence="1">The sequence shown here is derived from an EMBL/GenBank/DDBJ whole genome shotgun (WGS) entry which is preliminary data.</text>
</comment>